<name>A0A0W0SP03_9GAMM</name>
<dbReference type="RefSeq" id="WP_058441312.1">
    <property type="nucleotide sequence ID" value="NZ_CAAAHU010000006.1"/>
</dbReference>
<evidence type="ECO:0000313" key="1">
    <source>
        <dbReference type="EMBL" id="KTC85027.1"/>
    </source>
</evidence>
<comment type="caution">
    <text evidence="1">The sequence shown here is derived from an EMBL/GenBank/DDBJ whole genome shotgun (WGS) entry which is preliminary data.</text>
</comment>
<dbReference type="AlphaFoldDB" id="A0A0W0SP03"/>
<sequence length="510" mass="58695">MKSKDETKYAFEKEIFNNPAEVYARLKGRLNKEGSLASMPEFDGVVQELIERLNHPFILDLIEHDKASDSPLRGALANQYAQVLLGLRHVALEIELDQEEINAGYPHRPHTKGRYPYQPTLEAISKTMDFFDTVERIAHNNNSPLYHADRYTHYELSFKHKEGMIVIPSSMPLTLEDLIFLRGYAALAFTGISQKTLFTDAYYNTPKDFWVHDANHNRRFMSYDDRYCEKHKCSREEAYTRFAKTINEVILPSIRIEHGMSKEEIYQKNIMKAIYFEFLHEYAFTPDVDSLKDAFRFKAGDPAPFEIMIKNKPKNMEALRMKNNNLQSGVFGAGKNIDSRTTKVKYFHDTVGPNFITSLYNKLTHSFYDNKFFSASDLPPPEERTPELIADAALAVMDAFRIDPKELGLDRKGLILLALNKDVYGNSLGRVEGYPNQGLKQPELRREIVEEVILPARKKELESSTSRYTLFGDDTLVGMTKKNAENWKEVLKDEDASLDDSFLPSPKKPR</sequence>
<gene>
    <name evidence="1" type="ORF">Lbru_1242</name>
</gene>
<protein>
    <submittedName>
        <fullName evidence="1">Uncharacterized protein</fullName>
    </submittedName>
</protein>
<organism evidence="1 2">
    <name type="scientific">Legionella brunensis</name>
    <dbReference type="NCBI Taxonomy" id="29422"/>
    <lineage>
        <taxon>Bacteria</taxon>
        <taxon>Pseudomonadati</taxon>
        <taxon>Pseudomonadota</taxon>
        <taxon>Gammaproteobacteria</taxon>
        <taxon>Legionellales</taxon>
        <taxon>Legionellaceae</taxon>
        <taxon>Legionella</taxon>
    </lineage>
</organism>
<dbReference type="EMBL" id="LNXV01000008">
    <property type="protein sequence ID" value="KTC85027.1"/>
    <property type="molecule type" value="Genomic_DNA"/>
</dbReference>
<reference evidence="1 2" key="1">
    <citation type="submission" date="2015-11" db="EMBL/GenBank/DDBJ databases">
        <title>Genomic analysis of 38 Legionella species identifies large and diverse effector repertoires.</title>
        <authorList>
            <person name="Burstein D."/>
            <person name="Amaro F."/>
            <person name="Zusman T."/>
            <person name="Lifshitz Z."/>
            <person name="Cohen O."/>
            <person name="Gilbert J.A."/>
            <person name="Pupko T."/>
            <person name="Shuman H.A."/>
            <person name="Segal G."/>
        </authorList>
    </citation>
    <scope>NUCLEOTIDE SEQUENCE [LARGE SCALE GENOMIC DNA]</scope>
    <source>
        <strain evidence="1 2">ATCC 43878</strain>
    </source>
</reference>
<dbReference type="Proteomes" id="UP000054742">
    <property type="component" value="Unassembled WGS sequence"/>
</dbReference>
<dbReference type="PATRIC" id="fig|29422.6.peg.1317"/>
<dbReference type="OrthoDB" id="5651366at2"/>
<proteinExistence type="predicted"/>
<keyword evidence="2" id="KW-1185">Reference proteome</keyword>
<evidence type="ECO:0000313" key="2">
    <source>
        <dbReference type="Proteomes" id="UP000054742"/>
    </source>
</evidence>
<accession>A0A0W0SP03</accession>